<feature type="domain" description="Exostosin GT47" evidence="6">
    <location>
        <begin position="24"/>
        <end position="302"/>
    </location>
</feature>
<evidence type="ECO:0000259" key="6">
    <source>
        <dbReference type="Pfam" id="PF03016"/>
    </source>
</evidence>
<dbReference type="InterPro" id="IPR040911">
    <property type="entry name" value="Exostosin_GT47"/>
</dbReference>
<gene>
    <name evidence="7" type="ORF">SO694_00078072</name>
</gene>
<reference evidence="7 8" key="1">
    <citation type="submission" date="2024-03" db="EMBL/GenBank/DDBJ databases">
        <title>Aureococcus anophagefferens CCMP1851 and Kratosvirus quantuckense: Draft genome of a second virus-susceptible host strain in the model system.</title>
        <authorList>
            <person name="Chase E."/>
            <person name="Truchon A.R."/>
            <person name="Schepens W."/>
            <person name="Wilhelm S.W."/>
        </authorList>
    </citation>
    <scope>NUCLEOTIDE SEQUENCE [LARGE SCALE GENOMIC DNA]</scope>
    <source>
        <strain evidence="7 8">CCMP1851</strain>
    </source>
</reference>
<evidence type="ECO:0000256" key="1">
    <source>
        <dbReference type="ARBA" id="ARBA00010271"/>
    </source>
</evidence>
<dbReference type="PANTHER" id="PTHR11062:SF73">
    <property type="entry name" value="EXOSTOSIN-LIKE 3"/>
    <property type="match status" value="1"/>
</dbReference>
<dbReference type="Pfam" id="PF00852">
    <property type="entry name" value="Glyco_transf_10"/>
    <property type="match status" value="1"/>
</dbReference>
<sequence length="1513" mass="161121">MGSPVAVIALLLPLVRAAANCDRSPTPIYVYDADKIDNPWLAHAVDRLTRNLVPSAVAVADPSDACWFLVTSPAAAAGPFADAVALAAEAPLARLAHWGQCGANHAVFMSEHPDEETPSFDVGGAAVLRYALTKRSFRRGRDVQLPVYYPGAEPHRNYAGARRTDADLDAAAASTARPLLLGFVGTIPAAGTPYVVPAAPSTFGLRSRVVASCARRGGNGAIRGAHSLSNGVVVAHADDESDWGGMWSDHYAAVLANSSYALCPGGAAPYASERLVDAIRAGAAPVVVDDGLLVFPFAGLEDADALWARCAVVATPDLMRYGSRGLLRRLDDERDAGLLPARLEACRSLRDRFLGDADAVVDAAFRALAASARTCDAPLPPCAALNSGGTCAGEPVDAGRDRVRSKPTYRENERDLVDGLRCLRSNAGPGDRLRELALTVAVAEEFILVAAPRLAANEYDVATRLYGELEKNASVAVPPWASQAAGWSHYVLGMLDEQDGLVLDARDHYDAADRLGVARASRHGIQIRDLLAAEPVLLGVETRSWLLKEMATGWRLCGAVACGVSLGDPFEGDHATVYLTTHASNGFPVDFPYVDRPRHANAVVFMEHDARFFPDGGFEKSLEAFRDDADVTLGFAPGAPLAGVPHLPLSYVTDPPGAFATPPVDFDRKAKHVLWVSSQCDPKFARDRLERVDALRAALGPLFASHGACRPTATMEATFPECASLPTDARSGGAATVDDDPRRRCAYRKSAFVAARVAAYENSAAPGYATEKLFQVLAEGSVPVYWGAPDARALLPAPAAAVMKPELGSTQAHVAAYLAHALANRTVYDFHLHWRSLPPNLWAPGFRRALDHAKPSVFCAACAFAAATRRKYAAPAPSPTPDAELDDLMSWRPARSPGSVFKEEDFNSSRCARVRPGGKIIHEPAPIFLYRRYNESRHWRDLEVLTPAAEERRVARRAPRRRARGRAGGYVACHEVACDGDPACRAVAPVAWCGDERRGVHVFLEAHGYVFEGTDRGCDVFYGDCGAFAPSEGAPLLALKSPRPGDEAGPVGESRALRGPRGAPEVRRDPDAYDVCFDCGFGKSCHGLRGGLVLPRCARASSATASDGSTPPRRRPQRRPESARAAALGEPGAAARLAALLDRGAAAPRSACAAEAPRGVRLAVHCGALDERGTTVSTYDYADLALAMGLVDSVLVLHDASVPPLPAILAKFEARFGRDRVVAVAAADVDGVLARDGATHFYVQKAGVDDGLVSAVARTLVHCVFVATQAHGDVYARVSDHVPVDGPASAAAVVPLVVRPGDVDGPDLREELGIAANATVFGRHGGVHTFSIDFVKAVVEARAAARPDVVFLFMNTAPFGAPQPNVRFIPGTADPDRVAAFVRTCDAMLHARAEGETFGLAVADFARHDRPVLTFDSPDPSYARFHLSVLQRRAIPYRDARSLEKALDAFDRDAARRLPRGYWNAYHPAFGPAAVMDAFDRVFLADGPGETFRRPPPANDEGLPAAAAYLAAG</sequence>
<protein>
    <recommendedName>
        <fullName evidence="2">Fucosyltransferase</fullName>
        <ecNumber evidence="2">2.4.1.-</ecNumber>
    </recommendedName>
</protein>
<comment type="similarity">
    <text evidence="2">Belongs to the glycosyltransferase 10 family.</text>
</comment>
<evidence type="ECO:0000313" key="7">
    <source>
        <dbReference type="EMBL" id="KAK7230664.1"/>
    </source>
</evidence>
<feature type="domain" description="Fucosyltransferase C-terminal" evidence="5">
    <location>
        <begin position="668"/>
        <end position="871"/>
    </location>
</feature>
<keyword evidence="2" id="KW-0808">Transferase</keyword>
<dbReference type="EC" id="2.4.1.-" evidence="2"/>
<dbReference type="Pfam" id="PF03016">
    <property type="entry name" value="Exostosin_GT47"/>
    <property type="match status" value="1"/>
</dbReference>
<name>A0ABR1FH22_AURAN</name>
<feature type="region of interest" description="Disordered" evidence="3">
    <location>
        <begin position="1040"/>
        <end position="1066"/>
    </location>
</feature>
<keyword evidence="2" id="KW-0333">Golgi apparatus</keyword>
<comment type="caution">
    <text evidence="7">The sequence shown here is derived from an EMBL/GenBank/DDBJ whole genome shotgun (WGS) entry which is preliminary data.</text>
</comment>
<comment type="similarity">
    <text evidence="1">Belongs to the glycosyltransferase 47 family.</text>
</comment>
<dbReference type="InterPro" id="IPR004263">
    <property type="entry name" value="Exostosin"/>
</dbReference>
<dbReference type="Gene3D" id="3.40.50.2000">
    <property type="entry name" value="Glycogen Phosphorylase B"/>
    <property type="match status" value="1"/>
</dbReference>
<feature type="signal peptide" evidence="4">
    <location>
        <begin position="1"/>
        <end position="17"/>
    </location>
</feature>
<dbReference type="InterPro" id="IPR038577">
    <property type="entry name" value="GT10-like_C_sf"/>
</dbReference>
<feature type="chain" id="PRO_5046662361" description="Fucosyltransferase" evidence="4">
    <location>
        <begin position="18"/>
        <end position="1513"/>
    </location>
</feature>
<keyword evidence="2" id="KW-0328">Glycosyltransferase</keyword>
<keyword evidence="2" id="KW-0472">Membrane</keyword>
<proteinExistence type="inferred from homology"/>
<feature type="region of interest" description="Disordered" evidence="3">
    <location>
        <begin position="1101"/>
        <end position="1129"/>
    </location>
</feature>
<accession>A0ABR1FH22</accession>
<organism evidence="7 8">
    <name type="scientific">Aureococcus anophagefferens</name>
    <name type="common">Harmful bloom alga</name>
    <dbReference type="NCBI Taxonomy" id="44056"/>
    <lineage>
        <taxon>Eukaryota</taxon>
        <taxon>Sar</taxon>
        <taxon>Stramenopiles</taxon>
        <taxon>Ochrophyta</taxon>
        <taxon>Pelagophyceae</taxon>
        <taxon>Pelagomonadales</taxon>
        <taxon>Pelagomonadaceae</taxon>
        <taxon>Aureococcus</taxon>
    </lineage>
</organism>
<keyword evidence="2" id="KW-0812">Transmembrane</keyword>
<dbReference type="PANTHER" id="PTHR11062">
    <property type="entry name" value="EXOSTOSIN HEPARAN SULFATE GLYCOSYLTRANSFERASE -RELATED"/>
    <property type="match status" value="1"/>
</dbReference>
<dbReference type="SUPFAM" id="SSF53756">
    <property type="entry name" value="UDP-Glycosyltransferase/glycogen phosphorylase"/>
    <property type="match status" value="1"/>
</dbReference>
<dbReference type="InterPro" id="IPR055270">
    <property type="entry name" value="Glyco_tran_10_C"/>
</dbReference>
<dbReference type="Gene3D" id="3.40.50.11660">
    <property type="entry name" value="Glycosyl transferase family 10, C-terminal domain"/>
    <property type="match status" value="1"/>
</dbReference>
<evidence type="ECO:0000313" key="8">
    <source>
        <dbReference type="Proteomes" id="UP001363151"/>
    </source>
</evidence>
<dbReference type="Proteomes" id="UP001363151">
    <property type="component" value="Unassembled WGS sequence"/>
</dbReference>
<evidence type="ECO:0000259" key="5">
    <source>
        <dbReference type="Pfam" id="PF00852"/>
    </source>
</evidence>
<evidence type="ECO:0000256" key="2">
    <source>
        <dbReference type="RuleBase" id="RU003832"/>
    </source>
</evidence>
<comment type="subcellular location">
    <subcellularLocation>
        <location evidence="2">Golgi apparatus</location>
        <location evidence="2">Golgi stack membrane</location>
        <topology evidence="2">Single-pass type II membrane protein</topology>
    </subcellularLocation>
</comment>
<keyword evidence="8" id="KW-1185">Reference proteome</keyword>
<keyword evidence="4" id="KW-0732">Signal</keyword>
<evidence type="ECO:0000256" key="4">
    <source>
        <dbReference type="SAM" id="SignalP"/>
    </source>
</evidence>
<dbReference type="EMBL" id="JBBJCI010000426">
    <property type="protein sequence ID" value="KAK7230664.1"/>
    <property type="molecule type" value="Genomic_DNA"/>
</dbReference>
<evidence type="ECO:0000256" key="3">
    <source>
        <dbReference type="SAM" id="MobiDB-lite"/>
    </source>
</evidence>